<dbReference type="PANTHER" id="PTHR48418">
    <property type="entry name" value="TRNA WYBUTOSINE-SYNTHESIZING PROTEIN 3"/>
    <property type="match status" value="1"/>
</dbReference>
<evidence type="ECO:0000313" key="12">
    <source>
        <dbReference type="Proteomes" id="UP000054321"/>
    </source>
</evidence>
<keyword evidence="12" id="KW-1185">Reference proteome</keyword>
<accession>A0A0C3H875</accession>
<evidence type="ECO:0000313" key="11">
    <source>
        <dbReference type="EMBL" id="KIN04441.1"/>
    </source>
</evidence>
<evidence type="ECO:0000256" key="9">
    <source>
        <dbReference type="SAM" id="MobiDB-lite"/>
    </source>
</evidence>
<comment type="catalytic activity">
    <reaction evidence="8">
        <text>4-demethyl-7-[(3S)-3-amino-3-carboxypropyl]wyosine(37) in tRNA(Phe) + S-adenosyl-L-methionine = 7-[(3S)-3-amino-3-carboxypropyl]wyosine(37) in tRNA(Phe) + S-adenosyl-L-homocysteine + H(+)</text>
        <dbReference type="Rhea" id="RHEA:36635"/>
        <dbReference type="Rhea" id="RHEA-COMP:10378"/>
        <dbReference type="Rhea" id="RHEA-COMP:10379"/>
        <dbReference type="ChEBI" id="CHEBI:15378"/>
        <dbReference type="ChEBI" id="CHEBI:57856"/>
        <dbReference type="ChEBI" id="CHEBI:59789"/>
        <dbReference type="ChEBI" id="CHEBI:73543"/>
        <dbReference type="ChEBI" id="CHEBI:73550"/>
        <dbReference type="EC" id="2.1.1.282"/>
    </reaction>
</comment>
<feature type="region of interest" description="Disordered" evidence="9">
    <location>
        <begin position="285"/>
        <end position="320"/>
    </location>
</feature>
<dbReference type="GO" id="GO:0008168">
    <property type="term" value="F:methyltransferase activity"/>
    <property type="evidence" value="ECO:0007669"/>
    <property type="project" value="UniProtKB-KW"/>
</dbReference>
<evidence type="ECO:0000256" key="6">
    <source>
        <dbReference type="ARBA" id="ARBA00022694"/>
    </source>
</evidence>
<dbReference type="InterPro" id="IPR003827">
    <property type="entry name" value="tRNA_yW-synthesising"/>
</dbReference>
<comment type="similarity">
    <text evidence="1">Belongs to the TYW3 family.</text>
</comment>
<gene>
    <name evidence="11" type="ORF">OIDMADRAFT_115885</name>
</gene>
<evidence type="ECO:0000256" key="2">
    <source>
        <dbReference type="ARBA" id="ARBA00012750"/>
    </source>
</evidence>
<dbReference type="AlphaFoldDB" id="A0A0C3H875"/>
<evidence type="ECO:0000256" key="5">
    <source>
        <dbReference type="ARBA" id="ARBA00022691"/>
    </source>
</evidence>
<keyword evidence="6" id="KW-0819">tRNA processing</keyword>
<dbReference type="STRING" id="913774.A0A0C3H875"/>
<proteinExistence type="inferred from homology"/>
<dbReference type="InParanoid" id="A0A0C3H875"/>
<dbReference type="EMBL" id="KN832872">
    <property type="protein sequence ID" value="KIN04441.1"/>
    <property type="molecule type" value="Genomic_DNA"/>
</dbReference>
<dbReference type="HOGENOM" id="CLU_047426_0_1_1"/>
<feature type="domain" description="tRNA wybutosine-synthesizing protein" evidence="10">
    <location>
        <begin position="15"/>
        <end position="273"/>
    </location>
</feature>
<dbReference type="FunCoup" id="A0A0C3H875">
    <property type="interactions" value="58"/>
</dbReference>
<keyword evidence="5" id="KW-0949">S-adenosyl-L-methionine</keyword>
<dbReference type="EC" id="2.1.1.282" evidence="2"/>
<evidence type="ECO:0000256" key="4">
    <source>
        <dbReference type="ARBA" id="ARBA00022679"/>
    </source>
</evidence>
<organism evidence="11 12">
    <name type="scientific">Oidiodendron maius (strain Zn)</name>
    <dbReference type="NCBI Taxonomy" id="913774"/>
    <lineage>
        <taxon>Eukaryota</taxon>
        <taxon>Fungi</taxon>
        <taxon>Dikarya</taxon>
        <taxon>Ascomycota</taxon>
        <taxon>Pezizomycotina</taxon>
        <taxon>Leotiomycetes</taxon>
        <taxon>Leotiomycetes incertae sedis</taxon>
        <taxon>Myxotrichaceae</taxon>
        <taxon>Oidiodendron</taxon>
    </lineage>
</organism>
<evidence type="ECO:0000259" key="10">
    <source>
        <dbReference type="Pfam" id="PF02676"/>
    </source>
</evidence>
<dbReference type="SUPFAM" id="SSF111278">
    <property type="entry name" value="SSo0622-like"/>
    <property type="match status" value="1"/>
</dbReference>
<name>A0A0C3H875_OIDMZ</name>
<dbReference type="Pfam" id="PF02676">
    <property type="entry name" value="TYW3"/>
    <property type="match status" value="1"/>
</dbReference>
<dbReference type="GO" id="GO:0032259">
    <property type="term" value="P:methylation"/>
    <property type="evidence" value="ECO:0007669"/>
    <property type="project" value="UniProtKB-KW"/>
</dbReference>
<dbReference type="GO" id="GO:0008033">
    <property type="term" value="P:tRNA processing"/>
    <property type="evidence" value="ECO:0007669"/>
    <property type="project" value="UniProtKB-KW"/>
</dbReference>
<evidence type="ECO:0000256" key="3">
    <source>
        <dbReference type="ARBA" id="ARBA00022603"/>
    </source>
</evidence>
<evidence type="ECO:0000256" key="7">
    <source>
        <dbReference type="ARBA" id="ARBA00030554"/>
    </source>
</evidence>
<dbReference type="Proteomes" id="UP000054321">
    <property type="component" value="Unassembled WGS sequence"/>
</dbReference>
<keyword evidence="3" id="KW-0489">Methyltransferase</keyword>
<reference evidence="12" key="2">
    <citation type="submission" date="2015-01" db="EMBL/GenBank/DDBJ databases">
        <title>Evolutionary Origins and Diversification of the Mycorrhizal Mutualists.</title>
        <authorList>
            <consortium name="DOE Joint Genome Institute"/>
            <consortium name="Mycorrhizal Genomics Consortium"/>
            <person name="Kohler A."/>
            <person name="Kuo A."/>
            <person name="Nagy L.G."/>
            <person name="Floudas D."/>
            <person name="Copeland A."/>
            <person name="Barry K.W."/>
            <person name="Cichocki N."/>
            <person name="Veneault-Fourrey C."/>
            <person name="LaButti K."/>
            <person name="Lindquist E.A."/>
            <person name="Lipzen A."/>
            <person name="Lundell T."/>
            <person name="Morin E."/>
            <person name="Murat C."/>
            <person name="Riley R."/>
            <person name="Ohm R."/>
            <person name="Sun H."/>
            <person name="Tunlid A."/>
            <person name="Henrissat B."/>
            <person name="Grigoriev I.V."/>
            <person name="Hibbett D.S."/>
            <person name="Martin F."/>
        </authorList>
    </citation>
    <scope>NUCLEOTIDE SEQUENCE [LARGE SCALE GENOMIC DNA]</scope>
    <source>
        <strain evidence="12">Zn</strain>
    </source>
</reference>
<dbReference type="InterPro" id="IPR036602">
    <property type="entry name" value="tRNA_yW-synthesising-like_sf"/>
</dbReference>
<evidence type="ECO:0000256" key="1">
    <source>
        <dbReference type="ARBA" id="ARBA00008569"/>
    </source>
</evidence>
<evidence type="ECO:0000256" key="8">
    <source>
        <dbReference type="ARBA" id="ARBA00049202"/>
    </source>
</evidence>
<reference evidence="11 12" key="1">
    <citation type="submission" date="2014-04" db="EMBL/GenBank/DDBJ databases">
        <authorList>
            <consortium name="DOE Joint Genome Institute"/>
            <person name="Kuo A."/>
            <person name="Martino E."/>
            <person name="Perotto S."/>
            <person name="Kohler A."/>
            <person name="Nagy L.G."/>
            <person name="Floudas D."/>
            <person name="Copeland A."/>
            <person name="Barry K.W."/>
            <person name="Cichocki N."/>
            <person name="Veneault-Fourrey C."/>
            <person name="LaButti K."/>
            <person name="Lindquist E.A."/>
            <person name="Lipzen A."/>
            <person name="Lundell T."/>
            <person name="Morin E."/>
            <person name="Murat C."/>
            <person name="Sun H."/>
            <person name="Tunlid A."/>
            <person name="Henrissat B."/>
            <person name="Grigoriev I.V."/>
            <person name="Hibbett D.S."/>
            <person name="Martin F."/>
            <person name="Nordberg H.P."/>
            <person name="Cantor M.N."/>
            <person name="Hua S.X."/>
        </authorList>
    </citation>
    <scope>NUCLEOTIDE SEQUENCE [LARGE SCALE GENOMIC DNA]</scope>
    <source>
        <strain evidence="11 12">Zn</strain>
    </source>
</reference>
<dbReference type="Gene3D" id="3.30.1960.10">
    <property type="entry name" value="tRNA wybutosine-synthesizing-like"/>
    <property type="match status" value="1"/>
</dbReference>
<protein>
    <recommendedName>
        <fullName evidence="2">tRNA(Phe) 7-[(3-amino-3-carboxypropyl)-4-demethylwyosine(37)-N(4)]-methyltransferase</fullName>
        <ecNumber evidence="2">2.1.1.282</ecNumber>
    </recommendedName>
    <alternativeName>
        <fullName evidence="7">tRNA(Phe) 7-((3-amino-3-carboxypropyl)-4-demethylwyosine(37)-N(4))-methyltransferase</fullName>
    </alternativeName>
</protein>
<sequence length="334" mass="36778">MQPSKIPFSQSFLAKKKIILNQLSIPISEYDDLSPKGSIDVDIRELIDEINHLEGCVTTSSCSGRISVFLEGKKQDDWVRLGGQVGEGKDRGESSSRQYEAQVVENERGGGKTSAGVGGKGGGGRWLFVTHNAVDISQHEGAGGLQKLLGMEDQDGGQSHGGGKRFIHFKFEPMILHILTASLEQAQVILSAGLQAGFRESGAVNLTSSNREAPTPMVAVRSMGLALESLIGFHADGRQVCTVSEESLRTLLEISNDRFRVNRNRIARFRELLIQLSTIDARPMGRDGGKEWEDAEMRKERKRAEGLRRKEMMKNTSDDHVVDPEDVVSLEFFP</sequence>
<dbReference type="OrthoDB" id="263283at2759"/>
<dbReference type="PANTHER" id="PTHR48418:SF1">
    <property type="entry name" value="TRNA WYBUTOSINE-SYNTHESIZING PROTEIN 3"/>
    <property type="match status" value="1"/>
</dbReference>
<keyword evidence="4" id="KW-0808">Transferase</keyword>